<dbReference type="EMBL" id="CABPRY010000001">
    <property type="protein sequence ID" value="VVD61005.1"/>
    <property type="molecule type" value="Genomic_DNA"/>
</dbReference>
<name>A0A5E4RCV6_9BURK</name>
<keyword evidence="6" id="KW-0456">Lyase</keyword>
<dbReference type="GO" id="GO:0009098">
    <property type="term" value="P:L-leucine biosynthetic process"/>
    <property type="evidence" value="ECO:0007669"/>
    <property type="project" value="InterPro"/>
</dbReference>
<dbReference type="GO" id="GO:0003861">
    <property type="term" value="F:3-isopropylmalate dehydratase activity"/>
    <property type="evidence" value="ECO:0007669"/>
    <property type="project" value="InterPro"/>
</dbReference>
<dbReference type="PANTHER" id="PTHR43822">
    <property type="entry name" value="HOMOACONITASE, MITOCHONDRIAL-RELATED"/>
    <property type="match status" value="1"/>
</dbReference>
<dbReference type="InterPro" id="IPR050067">
    <property type="entry name" value="IPM_dehydratase_rel_enz"/>
</dbReference>
<dbReference type="InterPro" id="IPR006251">
    <property type="entry name" value="Homoacnase/IPMdehydase_lsu"/>
</dbReference>
<evidence type="ECO:0000256" key="5">
    <source>
        <dbReference type="ARBA" id="ARBA00023014"/>
    </source>
</evidence>
<evidence type="ECO:0000256" key="2">
    <source>
        <dbReference type="ARBA" id="ARBA00022485"/>
    </source>
</evidence>
<dbReference type="InterPro" id="IPR036008">
    <property type="entry name" value="Aconitase_4Fe-4S_dom"/>
</dbReference>
<evidence type="ECO:0000313" key="8">
    <source>
        <dbReference type="EMBL" id="VVD61005.1"/>
    </source>
</evidence>
<sequence length="425" mass="44464">MAGQTLSEKLLSRKAGRTVRAGEIAICTVDFALGTDASVPMALDYFDAMGGTAPLRPEQLIFAFDHYAPAPSAKSALLQARIRRFASAHDVKVFDVGAGIGHQLMVEHGYARPGRLLVGADSHSVMYGATGCFATGIGSSDLAGVMMSGKVWLKVPESIRVELTGAPGAGVGGKDIALALARRLGADGAAYQTLEFHGDGIAALDFDDRLVIANMVIEMGAKNALFPVDDIARAYLAQRPWQGDQDELEDLFADDEADYASRLMLDLSTVEPNVARPHQVDNVVTVSELGHTPIHMAYLGTCTGGRVKDFREALAVLREHGGPAPGVQLVVTPASREVMEDLVRGGELADFLAFGAIVVTPGCGSCCGTGGAIPGDGINVVSTANRNFKGRMGNATANIYLASPQVCAASAVAGYLVAPSQLGHR</sequence>
<dbReference type="InterPro" id="IPR001030">
    <property type="entry name" value="Acoase/IPM_deHydtase_lsu_aba"/>
</dbReference>
<evidence type="ECO:0000256" key="3">
    <source>
        <dbReference type="ARBA" id="ARBA00022723"/>
    </source>
</evidence>
<accession>A0A5E4RCV6</accession>
<dbReference type="Gene3D" id="3.30.499.10">
    <property type="entry name" value="Aconitase, domain 3"/>
    <property type="match status" value="2"/>
</dbReference>
<keyword evidence="4" id="KW-0408">Iron</keyword>
<dbReference type="NCBIfam" id="TIGR01343">
    <property type="entry name" value="hacA_fam"/>
    <property type="match status" value="1"/>
</dbReference>
<evidence type="ECO:0000256" key="1">
    <source>
        <dbReference type="ARBA" id="ARBA00011271"/>
    </source>
</evidence>
<dbReference type="InterPro" id="IPR015931">
    <property type="entry name" value="Acnase/IPM_dHydase_lsu_aba_1/3"/>
</dbReference>
<keyword evidence="2" id="KW-0004">4Fe-4S</keyword>
<feature type="domain" description="Aconitase/3-isopropylmalate dehydratase large subunit alpha/beta/alpha" evidence="7">
    <location>
        <begin position="21"/>
        <end position="414"/>
    </location>
</feature>
<dbReference type="PANTHER" id="PTHR43822:SF2">
    <property type="entry name" value="HOMOACONITASE, MITOCHONDRIAL"/>
    <property type="match status" value="1"/>
</dbReference>
<gene>
    <name evidence="8" type="ORF">PCE31107_00103</name>
</gene>
<reference evidence="8 9" key="1">
    <citation type="submission" date="2019-08" db="EMBL/GenBank/DDBJ databases">
        <authorList>
            <person name="Peeters C."/>
        </authorList>
    </citation>
    <scope>NUCLEOTIDE SEQUENCE [LARGE SCALE GENOMIC DNA]</scope>
    <source>
        <strain evidence="8 9">LMG 31107</strain>
    </source>
</reference>
<dbReference type="SUPFAM" id="SSF53732">
    <property type="entry name" value="Aconitase iron-sulfur domain"/>
    <property type="match status" value="1"/>
</dbReference>
<organism evidence="8 9">
    <name type="scientific">Pandoraea cepalis</name>
    <dbReference type="NCBI Taxonomy" id="2508294"/>
    <lineage>
        <taxon>Bacteria</taxon>
        <taxon>Pseudomonadati</taxon>
        <taxon>Pseudomonadota</taxon>
        <taxon>Betaproteobacteria</taxon>
        <taxon>Burkholderiales</taxon>
        <taxon>Burkholderiaceae</taxon>
        <taxon>Pandoraea</taxon>
    </lineage>
</organism>
<dbReference type="NCBIfam" id="NF001614">
    <property type="entry name" value="PRK00402.1"/>
    <property type="match status" value="1"/>
</dbReference>
<evidence type="ECO:0000313" key="9">
    <source>
        <dbReference type="Proteomes" id="UP000396788"/>
    </source>
</evidence>
<dbReference type="AlphaFoldDB" id="A0A5E4RCV6"/>
<dbReference type="InterPro" id="IPR011826">
    <property type="entry name" value="HAcnase/IPMdehydase_lsu_prok"/>
</dbReference>
<protein>
    <submittedName>
        <fullName evidence="8">3-isopropylmalate dehydratase large subunit</fullName>
    </submittedName>
</protein>
<evidence type="ECO:0000256" key="6">
    <source>
        <dbReference type="ARBA" id="ARBA00023239"/>
    </source>
</evidence>
<proteinExistence type="predicted"/>
<dbReference type="NCBIfam" id="TIGR02086">
    <property type="entry name" value="IPMI_arch"/>
    <property type="match status" value="1"/>
</dbReference>
<dbReference type="GO" id="GO:0046872">
    <property type="term" value="F:metal ion binding"/>
    <property type="evidence" value="ECO:0007669"/>
    <property type="project" value="UniProtKB-KW"/>
</dbReference>
<dbReference type="PRINTS" id="PR00415">
    <property type="entry name" value="ACONITASE"/>
</dbReference>
<evidence type="ECO:0000259" key="7">
    <source>
        <dbReference type="Pfam" id="PF00330"/>
    </source>
</evidence>
<keyword evidence="5" id="KW-0411">Iron-sulfur</keyword>
<dbReference type="Proteomes" id="UP000396788">
    <property type="component" value="Unassembled WGS sequence"/>
</dbReference>
<dbReference type="RefSeq" id="WP_150605841.1">
    <property type="nucleotide sequence ID" value="NZ_CABPRY010000001.1"/>
</dbReference>
<evidence type="ECO:0000256" key="4">
    <source>
        <dbReference type="ARBA" id="ARBA00023004"/>
    </source>
</evidence>
<keyword evidence="3" id="KW-0479">Metal-binding</keyword>
<dbReference type="GO" id="GO:0051539">
    <property type="term" value="F:4 iron, 4 sulfur cluster binding"/>
    <property type="evidence" value="ECO:0007669"/>
    <property type="project" value="UniProtKB-KW"/>
</dbReference>
<comment type="subunit">
    <text evidence="1">Heterodimer of LeuC and LeuD.</text>
</comment>
<dbReference type="Pfam" id="PF00330">
    <property type="entry name" value="Aconitase"/>
    <property type="match status" value="1"/>
</dbReference>